<dbReference type="InterPro" id="IPR017451">
    <property type="entry name" value="F-box-assoc_interact_dom"/>
</dbReference>
<evidence type="ECO:0000259" key="3">
    <source>
        <dbReference type="PROSITE" id="PS50250"/>
    </source>
</evidence>
<feature type="transmembrane region" description="Helical" evidence="2">
    <location>
        <begin position="231"/>
        <end position="253"/>
    </location>
</feature>
<feature type="region of interest" description="Disordered" evidence="1">
    <location>
        <begin position="539"/>
        <end position="560"/>
    </location>
</feature>
<gene>
    <name evidence="4" type="ORF">AT9943_LOCUS10272</name>
</gene>
<dbReference type="PANTHER" id="PTHR12436">
    <property type="entry name" value="80 KDA MCM3-ASSOCIATED PROTEIN"/>
    <property type="match status" value="1"/>
</dbReference>
<keyword evidence="2" id="KW-1133">Transmembrane helix</keyword>
<dbReference type="Proteomes" id="UP000516314">
    <property type="component" value="Chromosome 3"/>
</dbReference>
<dbReference type="FunFam" id="1.25.40.990:FF:000004">
    <property type="entry name" value="Putative peptidase C48 domain family protein"/>
    <property type="match status" value="1"/>
</dbReference>
<proteinExistence type="predicted"/>
<dbReference type="InterPro" id="IPR005062">
    <property type="entry name" value="SAC3/GANP/THP3_conserved"/>
</dbReference>
<dbReference type="PANTHER" id="PTHR12436:SF17">
    <property type="entry name" value="SAC3 FAMILY PROTEIN B"/>
    <property type="match status" value="1"/>
</dbReference>
<dbReference type="Pfam" id="PF03399">
    <property type="entry name" value="SAC3_GANP"/>
    <property type="match status" value="1"/>
</dbReference>
<protein>
    <submittedName>
        <fullName evidence="4">(thale cress) hypothetical protein</fullName>
    </submittedName>
</protein>
<feature type="region of interest" description="Disordered" evidence="1">
    <location>
        <begin position="162"/>
        <end position="189"/>
    </location>
</feature>
<dbReference type="PROSITE" id="PS50250">
    <property type="entry name" value="PCI"/>
    <property type="match status" value="1"/>
</dbReference>
<feature type="region of interest" description="Disordered" evidence="1">
    <location>
        <begin position="354"/>
        <end position="461"/>
    </location>
</feature>
<reference evidence="4 5" key="1">
    <citation type="submission" date="2020-09" db="EMBL/GenBank/DDBJ databases">
        <authorList>
            <person name="Ashkenazy H."/>
        </authorList>
    </citation>
    <scope>NUCLEOTIDE SEQUENCE [LARGE SCALE GENOMIC DNA]</scope>
    <source>
        <strain evidence="5">cv. Cdm-0</strain>
    </source>
</reference>
<dbReference type="Gene3D" id="1.25.40.990">
    <property type="match status" value="1"/>
</dbReference>
<dbReference type="Pfam" id="PF08268">
    <property type="entry name" value="FBA_3"/>
    <property type="match status" value="1"/>
</dbReference>
<feature type="compositionally biased region" description="Polar residues" evidence="1">
    <location>
        <begin position="24"/>
        <end position="43"/>
    </location>
</feature>
<dbReference type="InterPro" id="IPR045107">
    <property type="entry name" value="SAC3/GANP/THP3"/>
</dbReference>
<evidence type="ECO:0000256" key="1">
    <source>
        <dbReference type="SAM" id="MobiDB-lite"/>
    </source>
</evidence>
<dbReference type="NCBIfam" id="TIGR01640">
    <property type="entry name" value="F_box_assoc_1"/>
    <property type="match status" value="1"/>
</dbReference>
<evidence type="ECO:0000256" key="2">
    <source>
        <dbReference type="SAM" id="Phobius"/>
    </source>
</evidence>
<organism evidence="4 5">
    <name type="scientific">Arabidopsis thaliana</name>
    <name type="common">Mouse-ear cress</name>
    <dbReference type="NCBI Taxonomy" id="3702"/>
    <lineage>
        <taxon>Eukaryota</taxon>
        <taxon>Viridiplantae</taxon>
        <taxon>Streptophyta</taxon>
        <taxon>Embryophyta</taxon>
        <taxon>Tracheophyta</taxon>
        <taxon>Spermatophyta</taxon>
        <taxon>Magnoliopsida</taxon>
        <taxon>eudicotyledons</taxon>
        <taxon>Gunneridae</taxon>
        <taxon>Pentapetalae</taxon>
        <taxon>rosids</taxon>
        <taxon>malvids</taxon>
        <taxon>Brassicales</taxon>
        <taxon>Brassicaceae</taxon>
        <taxon>Camelineae</taxon>
        <taxon>Arabidopsis</taxon>
    </lineage>
</organism>
<keyword evidence="2" id="KW-0812">Transmembrane</keyword>
<name>A0A7G2EIK4_ARATH</name>
<dbReference type="InterPro" id="IPR000717">
    <property type="entry name" value="PCI_dom"/>
</dbReference>
<evidence type="ECO:0000313" key="5">
    <source>
        <dbReference type="Proteomes" id="UP000516314"/>
    </source>
</evidence>
<dbReference type="Pfam" id="PF16769">
    <property type="entry name" value="MCM3AP_GANP"/>
    <property type="match status" value="1"/>
</dbReference>
<evidence type="ECO:0000313" key="4">
    <source>
        <dbReference type="EMBL" id="CAD5322248.1"/>
    </source>
</evidence>
<dbReference type="EMBL" id="LR881468">
    <property type="protein sequence ID" value="CAD5322248.1"/>
    <property type="molecule type" value="Genomic_DNA"/>
</dbReference>
<feature type="compositionally biased region" description="Basic and acidic residues" evidence="1">
    <location>
        <begin position="162"/>
        <end position="174"/>
    </location>
</feature>
<feature type="region of interest" description="Disordered" evidence="1">
    <location>
        <begin position="1"/>
        <end position="116"/>
    </location>
</feature>
<feature type="compositionally biased region" description="Polar residues" evidence="1">
    <location>
        <begin position="175"/>
        <end position="184"/>
    </location>
</feature>
<feature type="region of interest" description="Disordered" evidence="1">
    <location>
        <begin position="308"/>
        <end position="328"/>
    </location>
</feature>
<feature type="compositionally biased region" description="Low complexity" evidence="1">
    <location>
        <begin position="102"/>
        <end position="116"/>
    </location>
</feature>
<dbReference type="InterPro" id="IPR031907">
    <property type="entry name" value="MCM3AP_GANP"/>
</dbReference>
<feature type="domain" description="PCI" evidence="3">
    <location>
        <begin position="673"/>
        <end position="861"/>
    </location>
</feature>
<dbReference type="InterPro" id="IPR013187">
    <property type="entry name" value="F-box-assoc_dom_typ3"/>
</dbReference>
<feature type="compositionally biased region" description="Polar residues" evidence="1">
    <location>
        <begin position="383"/>
        <end position="428"/>
    </location>
</feature>
<sequence>MAFRPFGKDLGPMSSKPAPFTPFGASSTTSDSSIQPPASQNHSAFAGQSFGPGGIRSGPSIQRAPPLSASQNPQLSIGKPYRPGGVQSVPPINRIPSPSAFQNPSPSSGQPYQPGGIQRIPEPFNGIAWGPEASRTSPSVRPYQFPGVQRPNLNPQYGHDGSRNFLKDHGEHSRATSPPATSHILSRMGTDAVEIGRSQDSKRKRSFMPFPLDQGHLCQQDLSEINILSVLYPYLILNLLTSVLVGVYTFLVLHHVSYSFRFYQFVVWPRCRSDILPDQNMGFSRRNQSPVSGFENGNLVDGFQPLSSRTWMRSPSSAENNPVRSRSNPNQLIHQEQTGNSSFPYAHEVAEIQEATRRKSSAVAPSDKPLGDDPILSQHDSQRFSTSPPTSGTKTYTLSRSSDSQFPGQPSSVNSFNNARKTNSSPATKRTRSPPVYPIEEDIPRNSFPSQDCTEGEEQARAKRLARFKGELEPIADRPVDIQLTKSPVNKTMKPLDNKQTFNSLESSRDALKGDALPDYENSEQPSLIIGVCPDMCPESERGERERKGDLDHYERVDGDRNQTSKSLAVKKYTRTAEREAILIRPMPILQNTMEYLLSLLDRPYNENFLGMYNFLWDRMRAIRMDLRMQHIFNQEAITLLEQMIRLHIIAMHELCEYTKGEGFSEGFDAHLNIEQMNKTSVELFQMYDDHRKKGITVPTEKEFRGYYALLKLDKHPGYKVEPSELSLDLANMTPEIRQTSEVLFARNVARACRTGNFIAFFRLARKASYLQACLMHAHFSKLRTQALASLHSGLQINQGLPVSDMSNWIGMEEEDIEALLEYHGFSIKVFEEPYMVKNDLFLHADKDYKTKCSKLVHMKKSRTIVEDVSAPTVVEDVSTPFPLPSLITEATIGNQQCITAHKHEMPPARSLKKQTSMRLFDKEVADSKTSLLAEEDKPMGTFVMNPPGPFVINPVVHQEKQNDLTSAGGFHSPVKLYSPFGSPKFPQTKSSNLEKQPNDDRIGMSPGEIKFSIIGDVYTNHVPGPALQQSPKSMPMEIMPVTTIAECPTSVENKYALEESVPEAAMICTLEKEFNDIDQEDEDEDGVILNQYDEEVAKAKLKLIIRLWKRWSSRQSELRERRQLAAAAALNSLSLGTPIRFSKTDQSRACGEFNIDQAMRRRFEEREKSWSRLNISDVIADILVGRNPESKCISWKVVLCTQTKSVNSSSSASQVTHSAASRWLSSKLMPHAEHSSLNDDNLLFSAPGVSVWNKWVANGSDIDFTCCLSVARDVEAENDMCETTCGASAVLFLASGGLPLNLQREQLNLILESVPNGSVLPLLVVISSCNGEHMEPDTDIVSGLGLHDIDKSKIASFSIVSIANKFQKGQEVHFFNDSRLRDGFKWLASNSPLQPNLHHVKLRELFLTHFSFSLELLKQMPDQEVGPNICISAFNDALETSRRNITSAAEANPIGWPCPETMLLEDNRKECLMVKRYLPNLDWSSAENVELLSSVLENCKLPDFEDDLTWLTVGCASGAEIENHTQRLEGCLIEYLTQRSNLMGVSLATKETGVMLERNTRLELHNSSRYHITPRWIGIFQRIFNWRIMGLFDASSSSAYVLKSDLNMSTSSYADKFLAEDASYPSCPPNLPLLHEMIEISCSPLKSPPPYDDKAQRVVETGMLIDDHRDIEESMLEKNREACRGIDLMITEDDELGERSWRSKATSLGFLHWEELKNHGDLSKVALNIALTTLVDDASTGFCIMNLVNLIVLRESSQGYLLTYEGKLASLASASYVKAFISLWVLEDAERHAWSFRTFSLTFPLDDPILDTFLELTGVTEAGEFVYAPTTLQSPFHALYFDPQRNSFRRVIYEGLADDEFRRRNRLGYERHHILPNHIESLISL</sequence>
<accession>A0A7G2EIK4</accession>
<keyword evidence="2" id="KW-0472">Membrane</keyword>